<evidence type="ECO:0000256" key="3">
    <source>
        <dbReference type="ARBA" id="ARBA00022896"/>
    </source>
</evidence>
<keyword evidence="8" id="KW-1185">Reference proteome</keyword>
<dbReference type="FunFam" id="2.60.120.330:FF:000018">
    <property type="entry name" value="2-oxoglutarate (2OG) and Fe(II)-dependent oxygenase superfamily protein"/>
    <property type="match status" value="1"/>
</dbReference>
<evidence type="ECO:0000313" key="8">
    <source>
        <dbReference type="Proteomes" id="UP001187192"/>
    </source>
</evidence>
<comment type="similarity">
    <text evidence="1 5">Belongs to the iron/ascorbate-dependent oxidoreductase family.</text>
</comment>
<reference evidence="7" key="1">
    <citation type="submission" date="2023-07" db="EMBL/GenBank/DDBJ databases">
        <title>draft genome sequence of fig (Ficus carica).</title>
        <authorList>
            <person name="Takahashi T."/>
            <person name="Nishimura K."/>
        </authorList>
    </citation>
    <scope>NUCLEOTIDE SEQUENCE</scope>
</reference>
<name>A0AA88D8U8_FICCA</name>
<evidence type="ECO:0000313" key="7">
    <source>
        <dbReference type="EMBL" id="GMN47351.1"/>
    </source>
</evidence>
<dbReference type="InterPro" id="IPR050295">
    <property type="entry name" value="Plant_2OG-oxidoreductases"/>
</dbReference>
<dbReference type="InterPro" id="IPR027443">
    <property type="entry name" value="IPNS-like_sf"/>
</dbReference>
<dbReference type="AlphaFoldDB" id="A0AA88D8U8"/>
<evidence type="ECO:0000259" key="6">
    <source>
        <dbReference type="PROSITE" id="PS51471"/>
    </source>
</evidence>
<evidence type="ECO:0000256" key="1">
    <source>
        <dbReference type="ARBA" id="ARBA00008056"/>
    </source>
</evidence>
<dbReference type="InterPro" id="IPR044861">
    <property type="entry name" value="IPNS-like_FE2OG_OXY"/>
</dbReference>
<feature type="domain" description="Fe2OG dioxygenase" evidence="6">
    <location>
        <begin position="192"/>
        <end position="296"/>
    </location>
</feature>
<dbReference type="PROSITE" id="PS51471">
    <property type="entry name" value="FE2OG_OXY"/>
    <property type="match status" value="1"/>
</dbReference>
<dbReference type="InterPro" id="IPR005123">
    <property type="entry name" value="Oxoglu/Fe-dep_dioxygenase_dom"/>
</dbReference>
<proteinExistence type="inferred from homology"/>
<evidence type="ECO:0000256" key="2">
    <source>
        <dbReference type="ARBA" id="ARBA00022723"/>
    </source>
</evidence>
<dbReference type="EMBL" id="BTGU01000025">
    <property type="protein sequence ID" value="GMN47351.1"/>
    <property type="molecule type" value="Genomic_DNA"/>
</dbReference>
<dbReference type="Gene3D" id="2.60.120.330">
    <property type="entry name" value="B-lactam Antibiotic, Isopenicillin N Synthase, Chain"/>
    <property type="match status" value="1"/>
</dbReference>
<keyword evidence="2 5" id="KW-0479">Metal-binding</keyword>
<dbReference type="PANTHER" id="PTHR47991">
    <property type="entry name" value="OXOGLUTARATE/IRON-DEPENDENT DIOXYGENASE"/>
    <property type="match status" value="1"/>
</dbReference>
<dbReference type="InterPro" id="IPR026992">
    <property type="entry name" value="DIOX_N"/>
</dbReference>
<sequence length="345" mass="39915">MELQAESVQELILKGEVPDKYIQYDKITGEPQDANFPAMDIPVIDLGLLRNSSTSAHELVKLRSALSSWGCFQAINHDMTPKFLDKVRDVTKQFFELPLEQKQRCSQEVGDIQGYGNGIVLSEQQKLDWSELLYLVIQPEDRRNLKLWPEKPEDFRSILHEYSTKLRLITEVVFKAMASSLNLEENCFLQQYGERAKVTAKFNLYPPCPRPDLVLGQKPHADGSAITLILQDKSTEDLQFLKENQWFRAPTIPEALLINIGDQAEISSNGIFKSLIHRVVTNAERERISLVVFYIPEIDKEIEPFEKLFDESRPRLYKKIKNYPDIYFQYYQQGKRPIEAAKCQI</sequence>
<protein>
    <recommendedName>
        <fullName evidence="6">Fe2OG dioxygenase domain-containing protein</fullName>
    </recommendedName>
</protein>
<dbReference type="Proteomes" id="UP001187192">
    <property type="component" value="Unassembled WGS sequence"/>
</dbReference>
<organism evidence="7 8">
    <name type="scientific">Ficus carica</name>
    <name type="common">Common fig</name>
    <dbReference type="NCBI Taxonomy" id="3494"/>
    <lineage>
        <taxon>Eukaryota</taxon>
        <taxon>Viridiplantae</taxon>
        <taxon>Streptophyta</taxon>
        <taxon>Embryophyta</taxon>
        <taxon>Tracheophyta</taxon>
        <taxon>Spermatophyta</taxon>
        <taxon>Magnoliopsida</taxon>
        <taxon>eudicotyledons</taxon>
        <taxon>Gunneridae</taxon>
        <taxon>Pentapetalae</taxon>
        <taxon>rosids</taxon>
        <taxon>fabids</taxon>
        <taxon>Rosales</taxon>
        <taxon>Moraceae</taxon>
        <taxon>Ficeae</taxon>
        <taxon>Ficus</taxon>
    </lineage>
</organism>
<dbReference type="Pfam" id="PF03171">
    <property type="entry name" value="2OG-FeII_Oxy"/>
    <property type="match status" value="1"/>
</dbReference>
<keyword evidence="4 5" id="KW-0408">Iron</keyword>
<dbReference type="Pfam" id="PF14226">
    <property type="entry name" value="DIOX_N"/>
    <property type="match status" value="1"/>
</dbReference>
<dbReference type="SUPFAM" id="SSF51197">
    <property type="entry name" value="Clavaminate synthase-like"/>
    <property type="match status" value="1"/>
</dbReference>
<accession>A0AA88D8U8</accession>
<evidence type="ECO:0000256" key="5">
    <source>
        <dbReference type="RuleBase" id="RU003682"/>
    </source>
</evidence>
<dbReference type="GO" id="GO:0016491">
    <property type="term" value="F:oxidoreductase activity"/>
    <property type="evidence" value="ECO:0007669"/>
    <property type="project" value="UniProtKB-KW"/>
</dbReference>
<dbReference type="GO" id="GO:0031418">
    <property type="term" value="F:L-ascorbic acid binding"/>
    <property type="evidence" value="ECO:0007669"/>
    <property type="project" value="UniProtKB-KW"/>
</dbReference>
<dbReference type="GO" id="GO:0046872">
    <property type="term" value="F:metal ion binding"/>
    <property type="evidence" value="ECO:0007669"/>
    <property type="project" value="UniProtKB-KW"/>
</dbReference>
<gene>
    <name evidence="7" type="ORF">TIFTF001_016533</name>
</gene>
<keyword evidence="5" id="KW-0560">Oxidoreductase</keyword>
<comment type="caution">
    <text evidence="7">The sequence shown here is derived from an EMBL/GenBank/DDBJ whole genome shotgun (WGS) entry which is preliminary data.</text>
</comment>
<keyword evidence="3" id="KW-0847">Vitamin C</keyword>
<evidence type="ECO:0000256" key="4">
    <source>
        <dbReference type="ARBA" id="ARBA00023004"/>
    </source>
</evidence>